<evidence type="ECO:0000313" key="1">
    <source>
        <dbReference type="EMBL" id="WAJ27179.1"/>
    </source>
</evidence>
<dbReference type="Proteomes" id="UP001163223">
    <property type="component" value="Chromosome"/>
</dbReference>
<accession>A0ACD4NK11</accession>
<keyword evidence="2" id="KW-1185">Reference proteome</keyword>
<evidence type="ECO:0000313" key="2">
    <source>
        <dbReference type="Proteomes" id="UP001163223"/>
    </source>
</evidence>
<organism evidence="1 2">
    <name type="scientific">Antarcticirhabdus aurantiaca</name>
    <dbReference type="NCBI Taxonomy" id="2606717"/>
    <lineage>
        <taxon>Bacteria</taxon>
        <taxon>Pseudomonadati</taxon>
        <taxon>Pseudomonadota</taxon>
        <taxon>Alphaproteobacteria</taxon>
        <taxon>Hyphomicrobiales</taxon>
        <taxon>Aurantimonadaceae</taxon>
        <taxon>Antarcticirhabdus</taxon>
    </lineage>
</organism>
<gene>
    <name evidence="1" type="ORF">OXU80_20315</name>
</gene>
<protein>
    <submittedName>
        <fullName evidence="1">Uncharacterized protein</fullName>
    </submittedName>
</protein>
<reference evidence="1" key="1">
    <citation type="submission" date="2022-11" db="EMBL/GenBank/DDBJ databases">
        <title>beta-Carotene-producing bacterium, Jeongeuplla avenae sp. nov., alleviates the salt stress of Arabidopsis seedlings.</title>
        <authorList>
            <person name="Jiang L."/>
            <person name="Lee J."/>
        </authorList>
    </citation>
    <scope>NUCLEOTIDE SEQUENCE</scope>
    <source>
        <strain evidence="1">DY_R2A_6</strain>
    </source>
</reference>
<dbReference type="EMBL" id="CP113520">
    <property type="protein sequence ID" value="WAJ27179.1"/>
    <property type="molecule type" value="Genomic_DNA"/>
</dbReference>
<sequence>MTKDQESAGPALTAEWPFPVSATLGSSVRAAGIERELRARLSFPDRSHFALEDGRFVFRIRASEKARFEIASEILSDALEAIDTLPVLPGEVEDILSISPRERLKWTKDGRLRSAGTRTVKLRGRAKAVTFHVFDPRHIEDLLDRDLPAIWREEDAQAIAEARKRAAGKAALTRAGKGASRPAQRGGRRRGAEAAAPQLEGWDAFAADGLLR</sequence>
<proteinExistence type="predicted"/>
<name>A0ACD4NK11_9HYPH</name>